<accession>A0A3R7NZB6</accession>
<dbReference type="EMBL" id="QCYY01002348">
    <property type="protein sequence ID" value="ROT71047.1"/>
    <property type="molecule type" value="Genomic_DNA"/>
</dbReference>
<evidence type="ECO:0000259" key="6">
    <source>
        <dbReference type="Pfam" id="PF04042"/>
    </source>
</evidence>
<gene>
    <name evidence="8" type="ORF">C7M84_010632</name>
</gene>
<dbReference type="PANTHER" id="PTHR23061">
    <property type="entry name" value="DNA POLYMERASE 2 ALPHA 70 KDA SUBUNIT"/>
    <property type="match status" value="1"/>
</dbReference>
<evidence type="ECO:0000259" key="7">
    <source>
        <dbReference type="Pfam" id="PF22062"/>
    </source>
</evidence>
<name>A0A3R7NZB6_PENVA</name>
<dbReference type="Proteomes" id="UP000283509">
    <property type="component" value="Unassembled WGS sequence"/>
</dbReference>
<feature type="domain" description="DNA polymerase alpha/delta/epsilon subunit B" evidence="6">
    <location>
        <begin position="299"/>
        <end position="347"/>
    </location>
</feature>
<organism evidence="8 9">
    <name type="scientific">Penaeus vannamei</name>
    <name type="common">Whiteleg shrimp</name>
    <name type="synonym">Litopenaeus vannamei</name>
    <dbReference type="NCBI Taxonomy" id="6689"/>
    <lineage>
        <taxon>Eukaryota</taxon>
        <taxon>Metazoa</taxon>
        <taxon>Ecdysozoa</taxon>
        <taxon>Arthropoda</taxon>
        <taxon>Crustacea</taxon>
        <taxon>Multicrustacea</taxon>
        <taxon>Malacostraca</taxon>
        <taxon>Eumalacostraca</taxon>
        <taxon>Eucarida</taxon>
        <taxon>Decapoda</taxon>
        <taxon>Dendrobranchiata</taxon>
        <taxon>Penaeoidea</taxon>
        <taxon>Penaeidae</taxon>
        <taxon>Penaeus</taxon>
    </lineage>
</organism>
<sequence length="352" mass="38898">MPPPICLPPFSPNEALTWFQRAETQFRLKNIVKATTKADHIMAVLPEKVFHWITPWDHNPKQVWQEITTLCRFPTKDVEGKYHEVDLKKEIWLRSLPGNIREKLHDSNEMAIEVLTRANALMEDHRQARPQSAAPVFPLASTDINAMRVIPMGGDEVLSQVYKYMFEKVRDAADVLDDVITSLADQMITDLNTEEYSQLRLPSNEAVCAAGRICCDSVGRLNFASVLLEGSREISSGSAVPLDLTHLSEFSLFPGQIVGVRGVNTTGNKLVVQELLPGKVLPPPDSPAIIKNATGAVQVVVASGPFTTTDNLLYEPLTDLLSVLKENPPHMLILLGPLLDAAHPLISDTLFG</sequence>
<dbReference type="Pfam" id="PF04042">
    <property type="entry name" value="DNA_pol_E_B"/>
    <property type="match status" value="1"/>
</dbReference>
<reference evidence="8 9" key="1">
    <citation type="submission" date="2018-04" db="EMBL/GenBank/DDBJ databases">
        <authorList>
            <person name="Zhang X."/>
            <person name="Yuan J."/>
            <person name="Li F."/>
            <person name="Xiang J."/>
        </authorList>
    </citation>
    <scope>NUCLEOTIDE SEQUENCE [LARGE SCALE GENOMIC DNA]</scope>
    <source>
        <tissue evidence="8">Muscle</tissue>
    </source>
</reference>
<evidence type="ECO:0000313" key="9">
    <source>
        <dbReference type="Proteomes" id="UP000283509"/>
    </source>
</evidence>
<dbReference type="InterPro" id="IPR054300">
    <property type="entry name" value="OB_DPOA2"/>
</dbReference>
<keyword evidence="9" id="KW-1185">Reference proteome</keyword>
<dbReference type="InterPro" id="IPR016722">
    <property type="entry name" value="DNA_pol_alpha_bsu"/>
</dbReference>
<evidence type="ECO:0000256" key="5">
    <source>
        <dbReference type="ARBA" id="ARBA00023242"/>
    </source>
</evidence>
<dbReference type="Gene3D" id="3.60.21.60">
    <property type="match status" value="1"/>
</dbReference>
<keyword evidence="5" id="KW-0539">Nucleus</keyword>
<dbReference type="STRING" id="6689.A0A3R7NZB6"/>
<evidence type="ECO:0000256" key="4">
    <source>
        <dbReference type="ARBA" id="ARBA00022705"/>
    </source>
</evidence>
<dbReference type="AlphaFoldDB" id="A0A3R7NZB6"/>
<evidence type="ECO:0000256" key="2">
    <source>
        <dbReference type="ARBA" id="ARBA00007299"/>
    </source>
</evidence>
<reference evidence="8 9" key="2">
    <citation type="submission" date="2019-01" db="EMBL/GenBank/DDBJ databases">
        <title>The decoding of complex shrimp genome reveals the adaptation for benthos swimmer, frequently molting mechanism and breeding impact on genome.</title>
        <authorList>
            <person name="Sun Y."/>
            <person name="Gao Y."/>
            <person name="Yu Y."/>
        </authorList>
    </citation>
    <scope>NUCLEOTIDE SEQUENCE [LARGE SCALE GENOMIC DNA]</scope>
    <source>
        <tissue evidence="8">Muscle</tissue>
    </source>
</reference>
<protein>
    <recommendedName>
        <fullName evidence="3">DNA polymerase alpha subunit B</fullName>
    </recommendedName>
</protein>
<evidence type="ECO:0000313" key="8">
    <source>
        <dbReference type="EMBL" id="ROT71047.1"/>
    </source>
</evidence>
<comment type="similarity">
    <text evidence="2">Belongs to the DNA polymerase alpha subunit B family.</text>
</comment>
<dbReference type="GO" id="GO:0003677">
    <property type="term" value="F:DNA binding"/>
    <property type="evidence" value="ECO:0007669"/>
    <property type="project" value="InterPro"/>
</dbReference>
<dbReference type="OrthoDB" id="336885at2759"/>
<evidence type="ECO:0000256" key="3">
    <source>
        <dbReference type="ARBA" id="ARBA00018596"/>
    </source>
</evidence>
<comment type="caution">
    <text evidence="8">The sequence shown here is derived from an EMBL/GenBank/DDBJ whole genome shotgun (WGS) entry which is preliminary data.</text>
</comment>
<keyword evidence="4" id="KW-0235">DNA replication</keyword>
<dbReference type="GO" id="GO:0006270">
    <property type="term" value="P:DNA replication initiation"/>
    <property type="evidence" value="ECO:0007669"/>
    <property type="project" value="TreeGrafter"/>
</dbReference>
<feature type="domain" description="DNA polymerase alpha subunit B OB" evidence="7">
    <location>
        <begin position="174"/>
        <end position="278"/>
    </location>
</feature>
<comment type="subcellular location">
    <subcellularLocation>
        <location evidence="1">Nucleus</location>
    </subcellularLocation>
</comment>
<evidence type="ECO:0000256" key="1">
    <source>
        <dbReference type="ARBA" id="ARBA00004123"/>
    </source>
</evidence>
<dbReference type="GO" id="GO:0005658">
    <property type="term" value="C:alpha DNA polymerase:primase complex"/>
    <property type="evidence" value="ECO:0007669"/>
    <property type="project" value="TreeGrafter"/>
</dbReference>
<dbReference type="InterPro" id="IPR007185">
    <property type="entry name" value="DNA_pol_a/d/e_bsu"/>
</dbReference>
<proteinExistence type="inferred from homology"/>
<dbReference type="PANTHER" id="PTHR23061:SF12">
    <property type="entry name" value="DNA POLYMERASE ALPHA SUBUNIT B"/>
    <property type="match status" value="1"/>
</dbReference>
<dbReference type="Pfam" id="PF22062">
    <property type="entry name" value="OB_DPOA2"/>
    <property type="match status" value="1"/>
</dbReference>